<keyword evidence="5" id="KW-0443">Lipid metabolism</keyword>
<dbReference type="Gene3D" id="3.40.50.150">
    <property type="entry name" value="Vaccinia Virus protein VP39"/>
    <property type="match status" value="1"/>
</dbReference>
<protein>
    <submittedName>
        <fullName evidence="6">Class I SAM-dependent methyltransferase</fullName>
        <ecNumber evidence="6">2.1.1.-</ecNumber>
    </submittedName>
</protein>
<dbReference type="PANTHER" id="PTHR43667:SF2">
    <property type="entry name" value="FATTY ACID C-METHYL TRANSFERASE"/>
    <property type="match status" value="1"/>
</dbReference>
<proteinExistence type="inferred from homology"/>
<keyword evidence="4" id="KW-0949">S-adenosyl-L-methionine</keyword>
<evidence type="ECO:0000313" key="7">
    <source>
        <dbReference type="Proteomes" id="UP001596060"/>
    </source>
</evidence>
<dbReference type="CDD" id="cd02440">
    <property type="entry name" value="AdoMet_MTases"/>
    <property type="match status" value="1"/>
</dbReference>
<evidence type="ECO:0000313" key="6">
    <source>
        <dbReference type="EMBL" id="MFC5504107.1"/>
    </source>
</evidence>
<comment type="similarity">
    <text evidence="1">Belongs to the CFA/CMAS family.</text>
</comment>
<accession>A0ABW0NXQ2</accession>
<dbReference type="InterPro" id="IPR003333">
    <property type="entry name" value="CMAS"/>
</dbReference>
<reference evidence="7" key="1">
    <citation type="journal article" date="2019" name="Int. J. Syst. Evol. Microbiol.">
        <title>The Global Catalogue of Microorganisms (GCM) 10K type strain sequencing project: providing services to taxonomists for standard genome sequencing and annotation.</title>
        <authorList>
            <consortium name="The Broad Institute Genomics Platform"/>
            <consortium name="The Broad Institute Genome Sequencing Center for Infectious Disease"/>
            <person name="Wu L."/>
            <person name="Ma J."/>
        </authorList>
    </citation>
    <scope>NUCLEOTIDE SEQUENCE [LARGE SCALE GENOMIC DNA]</scope>
    <source>
        <strain evidence="7">CCUG 43117</strain>
    </source>
</reference>
<keyword evidence="3 6" id="KW-0808">Transferase</keyword>
<dbReference type="GO" id="GO:0008168">
    <property type="term" value="F:methyltransferase activity"/>
    <property type="evidence" value="ECO:0007669"/>
    <property type="project" value="UniProtKB-KW"/>
</dbReference>
<keyword evidence="7" id="KW-1185">Reference proteome</keyword>
<evidence type="ECO:0000256" key="5">
    <source>
        <dbReference type="ARBA" id="ARBA00023098"/>
    </source>
</evidence>
<keyword evidence="2 6" id="KW-0489">Methyltransferase</keyword>
<sequence>MTDETRQQDLVRVARLAPDWSLGLSRAFLAKLMARLARGRLTVVTPDGAVLVQQAPEPGPDAMIVLKRWRAIRRLVLQSDIGFARAYCDGDFSSPDMTAVIELAAVNDHTLRAMISGSWPARMLTRMLHLGRANTRRGSKRNITAHYDLGNAFYAQWLDESMTYSSALYTQPGQTLEQAQVAKLDLIVERLQLKGGERVLEIGCGWGALAERLAREGCHVTGITLSPSQLAYAQQRIADAGLSDRVDLRLQDYRDVTGQFDRIVSIEMIEAVGREFWPAYFATLRNCLKPDGRIVLQAITIEDSRFASYASGADFIQHYIFPGGLLPSHSAMNEQIDAAGLKLADRFSFGESYALTLQEWRRRFLVQWQSIRPLGFDEPFRRLWEFYLCYCEGGFRSAATDVGLFAITVGEGKSKAPA</sequence>
<evidence type="ECO:0000256" key="3">
    <source>
        <dbReference type="ARBA" id="ARBA00022679"/>
    </source>
</evidence>
<dbReference type="SUPFAM" id="SSF53335">
    <property type="entry name" value="S-adenosyl-L-methionine-dependent methyltransferases"/>
    <property type="match status" value="1"/>
</dbReference>
<dbReference type="EC" id="2.1.1.-" evidence="6"/>
<dbReference type="InterPro" id="IPR029063">
    <property type="entry name" value="SAM-dependent_MTases_sf"/>
</dbReference>
<gene>
    <name evidence="6" type="ORF">ACFPN9_02405</name>
</gene>
<dbReference type="Proteomes" id="UP001596060">
    <property type="component" value="Unassembled WGS sequence"/>
</dbReference>
<dbReference type="PIRSF" id="PIRSF003085">
    <property type="entry name" value="CMAS"/>
    <property type="match status" value="1"/>
</dbReference>
<evidence type="ECO:0000256" key="4">
    <source>
        <dbReference type="ARBA" id="ARBA00022691"/>
    </source>
</evidence>
<evidence type="ECO:0000256" key="2">
    <source>
        <dbReference type="ARBA" id="ARBA00022603"/>
    </source>
</evidence>
<dbReference type="InterPro" id="IPR050723">
    <property type="entry name" value="CFA/CMAS"/>
</dbReference>
<name>A0ABW0NXQ2_9HYPH</name>
<dbReference type="RefSeq" id="WP_066725494.1">
    <property type="nucleotide sequence ID" value="NZ_JBHSLU010000004.1"/>
</dbReference>
<dbReference type="Pfam" id="PF02353">
    <property type="entry name" value="CMAS"/>
    <property type="match status" value="1"/>
</dbReference>
<dbReference type="EMBL" id="JBHSLU010000004">
    <property type="protein sequence ID" value="MFC5504107.1"/>
    <property type="molecule type" value="Genomic_DNA"/>
</dbReference>
<dbReference type="GO" id="GO:0032259">
    <property type="term" value="P:methylation"/>
    <property type="evidence" value="ECO:0007669"/>
    <property type="project" value="UniProtKB-KW"/>
</dbReference>
<evidence type="ECO:0000256" key="1">
    <source>
        <dbReference type="ARBA" id="ARBA00010815"/>
    </source>
</evidence>
<comment type="caution">
    <text evidence="6">The sequence shown here is derived from an EMBL/GenBank/DDBJ whole genome shotgun (WGS) entry which is preliminary data.</text>
</comment>
<dbReference type="PANTHER" id="PTHR43667">
    <property type="entry name" value="CYCLOPROPANE-FATTY-ACYL-PHOSPHOLIPID SYNTHASE"/>
    <property type="match status" value="1"/>
</dbReference>
<organism evidence="6 7">
    <name type="scientific">Bosea massiliensis</name>
    <dbReference type="NCBI Taxonomy" id="151419"/>
    <lineage>
        <taxon>Bacteria</taxon>
        <taxon>Pseudomonadati</taxon>
        <taxon>Pseudomonadota</taxon>
        <taxon>Alphaproteobacteria</taxon>
        <taxon>Hyphomicrobiales</taxon>
        <taxon>Boseaceae</taxon>
        <taxon>Bosea</taxon>
    </lineage>
</organism>